<name>A0A6J4UAW8_9BACT</name>
<proteinExistence type="predicted"/>
<accession>A0A6J4UAW8</accession>
<organism evidence="2">
    <name type="scientific">uncultured Thermomicrobiales bacterium</name>
    <dbReference type="NCBI Taxonomy" id="1645740"/>
    <lineage>
        <taxon>Bacteria</taxon>
        <taxon>Pseudomonadati</taxon>
        <taxon>Thermomicrobiota</taxon>
        <taxon>Thermomicrobia</taxon>
        <taxon>Thermomicrobiales</taxon>
        <taxon>environmental samples</taxon>
    </lineage>
</organism>
<dbReference type="EMBL" id="CADCWM010000127">
    <property type="protein sequence ID" value="CAA9545751.1"/>
    <property type="molecule type" value="Genomic_DNA"/>
</dbReference>
<dbReference type="AlphaFoldDB" id="A0A6J4UAW8"/>
<protein>
    <submittedName>
        <fullName evidence="2">Uncharacterized protein</fullName>
    </submittedName>
</protein>
<evidence type="ECO:0000313" key="2">
    <source>
        <dbReference type="EMBL" id="CAA9545751.1"/>
    </source>
</evidence>
<feature type="non-terminal residue" evidence="2">
    <location>
        <position position="1"/>
    </location>
</feature>
<feature type="region of interest" description="Disordered" evidence="1">
    <location>
        <begin position="62"/>
        <end position="91"/>
    </location>
</feature>
<sequence length="91" mass="10115">WAADWELRMLAASTTRSPSCPRPSRWPGCCPPRSVIERGLAQAGRLRRLIWRDQRPASAGTVLATRSSRCSRSPRRSPRPRLAASVTMSVS</sequence>
<evidence type="ECO:0000256" key="1">
    <source>
        <dbReference type="SAM" id="MobiDB-lite"/>
    </source>
</evidence>
<reference evidence="2" key="1">
    <citation type="submission" date="2020-02" db="EMBL/GenBank/DDBJ databases">
        <authorList>
            <person name="Meier V. D."/>
        </authorList>
    </citation>
    <scope>NUCLEOTIDE SEQUENCE</scope>
    <source>
        <strain evidence="2">AVDCRST_MAG88</strain>
    </source>
</reference>
<gene>
    <name evidence="2" type="ORF">AVDCRST_MAG88-387</name>
</gene>
<feature type="non-terminal residue" evidence="2">
    <location>
        <position position="91"/>
    </location>
</feature>